<evidence type="ECO:0000313" key="1">
    <source>
        <dbReference type="Proteomes" id="UP000504637"/>
    </source>
</evidence>
<gene>
    <name evidence="2" type="ORF">K489DRAFT_222365</name>
</gene>
<reference evidence="2" key="2">
    <citation type="submission" date="2020-04" db="EMBL/GenBank/DDBJ databases">
        <authorList>
            <consortium name="NCBI Genome Project"/>
        </authorList>
    </citation>
    <scope>NUCLEOTIDE SEQUENCE</scope>
    <source>
        <strain evidence="2">CBS 342.82</strain>
    </source>
</reference>
<name>A0A6J3M7Z9_9PEZI</name>
<dbReference type="RefSeq" id="XP_033460013.1">
    <property type="nucleotide sequence ID" value="XM_033599740.1"/>
</dbReference>
<sequence>MQEQQQQQQQQQPPPGASLILQHVDIASDRPIASRRLCRRAQLDLRDFSLDLSAVTTHPVHPRPLRDDAAASDLVAQAEPMVLFRGLSEPAGRAASVGVVIHGLRIDEVVHVIGPVVQFGRFHVHRHGVHAVAAPVGRGRPADAIMRLDALLWGVVFVRRQWEFVKLPMLVVRCRRPAWLLVGAGVASCV</sequence>
<dbReference type="GeneID" id="54357539"/>
<dbReference type="Proteomes" id="UP000504637">
    <property type="component" value="Unplaced"/>
</dbReference>
<keyword evidence="1" id="KW-1185">Reference proteome</keyword>
<reference evidence="2" key="3">
    <citation type="submission" date="2025-08" db="UniProtKB">
        <authorList>
            <consortium name="RefSeq"/>
        </authorList>
    </citation>
    <scope>IDENTIFICATION</scope>
    <source>
        <strain evidence="2">CBS 342.82</strain>
    </source>
</reference>
<evidence type="ECO:0000313" key="2">
    <source>
        <dbReference type="RefSeq" id="XP_033460013.1"/>
    </source>
</evidence>
<organism evidence="2">
    <name type="scientific">Dissoconium aciculare CBS 342.82</name>
    <dbReference type="NCBI Taxonomy" id="1314786"/>
    <lineage>
        <taxon>Eukaryota</taxon>
        <taxon>Fungi</taxon>
        <taxon>Dikarya</taxon>
        <taxon>Ascomycota</taxon>
        <taxon>Pezizomycotina</taxon>
        <taxon>Dothideomycetes</taxon>
        <taxon>Dothideomycetidae</taxon>
        <taxon>Mycosphaerellales</taxon>
        <taxon>Dissoconiaceae</taxon>
        <taxon>Dissoconium</taxon>
    </lineage>
</organism>
<proteinExistence type="predicted"/>
<reference evidence="2" key="1">
    <citation type="submission" date="2020-01" db="EMBL/GenBank/DDBJ databases">
        <authorList>
            <consortium name="DOE Joint Genome Institute"/>
            <person name="Haridas S."/>
            <person name="Albert R."/>
            <person name="Binder M."/>
            <person name="Bloem J."/>
            <person name="Labutti K."/>
            <person name="Salamov A."/>
            <person name="Andreopoulos B."/>
            <person name="Baker S.E."/>
            <person name="Barry K."/>
            <person name="Bills G."/>
            <person name="Bluhm B.H."/>
            <person name="Cannon C."/>
            <person name="Castanera R."/>
            <person name="Culley D.E."/>
            <person name="Daum C."/>
            <person name="Ezra D."/>
            <person name="Gonzalez J.B."/>
            <person name="Henrissat B."/>
            <person name="Kuo A."/>
            <person name="Liang C."/>
            <person name="Lipzen A."/>
            <person name="Lutzoni F."/>
            <person name="Magnuson J."/>
            <person name="Mondo S."/>
            <person name="Nolan M."/>
            <person name="Ohm R."/>
            <person name="Pangilinan J."/>
            <person name="Park H.-J."/>
            <person name="Ramirez L."/>
            <person name="Alfaro M."/>
            <person name="Sun H."/>
            <person name="Tritt A."/>
            <person name="Yoshinaga Y."/>
            <person name="Zwiers L.-H."/>
            <person name="Turgeon B.G."/>
            <person name="Goodwin S.B."/>
            <person name="Spatafora J.W."/>
            <person name="Crous P.W."/>
            <person name="Grigoriev I.V."/>
        </authorList>
    </citation>
    <scope>NUCLEOTIDE SEQUENCE</scope>
    <source>
        <strain evidence="2">CBS 342.82</strain>
    </source>
</reference>
<accession>A0A6J3M7Z9</accession>
<protein>
    <submittedName>
        <fullName evidence="2">Uncharacterized protein</fullName>
    </submittedName>
</protein>
<dbReference type="AlphaFoldDB" id="A0A6J3M7Z9"/>